<reference evidence="2" key="1">
    <citation type="submission" date="2020-11" db="EMBL/GenBank/DDBJ databases">
        <authorList>
            <person name="Tran Van P."/>
        </authorList>
    </citation>
    <scope>NUCLEOTIDE SEQUENCE</scope>
</reference>
<dbReference type="EMBL" id="LR902018">
    <property type="protein sequence ID" value="CAD7249812.1"/>
    <property type="molecule type" value="Genomic_DNA"/>
</dbReference>
<accession>A0A7R9A987</accession>
<name>A0A7R9A987_9CRUS</name>
<feature type="compositionally biased region" description="Basic and acidic residues" evidence="1">
    <location>
        <begin position="296"/>
        <end position="306"/>
    </location>
</feature>
<keyword evidence="3" id="KW-1185">Reference proteome</keyword>
<dbReference type="AlphaFoldDB" id="A0A7R9A987"/>
<dbReference type="EMBL" id="CAJPEV010002501">
    <property type="protein sequence ID" value="CAG0897120.1"/>
    <property type="molecule type" value="Genomic_DNA"/>
</dbReference>
<evidence type="ECO:0000256" key="1">
    <source>
        <dbReference type="SAM" id="MobiDB-lite"/>
    </source>
</evidence>
<protein>
    <submittedName>
        <fullName evidence="2">Uncharacterized protein</fullName>
    </submittedName>
</protein>
<gene>
    <name evidence="2" type="ORF">DSTB1V02_LOCUS9599</name>
</gene>
<evidence type="ECO:0000313" key="2">
    <source>
        <dbReference type="EMBL" id="CAD7249812.1"/>
    </source>
</evidence>
<sequence length="329" mass="38246">MTRRGQNPEEGRQGGGTLNNIEEANQLLRAILLWTGEEKEVLDGQRDIKDLLLKYKLRPNENTFLPPLVVSLVKVTWKNSEESKPFKKCMAFLSGFFQPIDCTEVQLMRWMLKHQLQDKNVQEICVYNNYSPCFGCCTMLLKPEYDVLVGQMHMKYRAQREKNTEFQKLKVKMTCQSLSRADMEDLVDQSELVISPNGWQAMENQQKVHLLYTIFYWTGEETKLMNDEKDEKKKEAQFLHFLWNERDKDVENRSLHSGGTSGETRAAGYVVYLAYRLEEIRTSTQAQSCDPTTPKPSEKKRTERNPENIQEARVVDPLPTHGLDSPRLD</sequence>
<proteinExistence type="predicted"/>
<feature type="region of interest" description="Disordered" evidence="1">
    <location>
        <begin position="283"/>
        <end position="329"/>
    </location>
</feature>
<organism evidence="2">
    <name type="scientific">Darwinula stevensoni</name>
    <dbReference type="NCBI Taxonomy" id="69355"/>
    <lineage>
        <taxon>Eukaryota</taxon>
        <taxon>Metazoa</taxon>
        <taxon>Ecdysozoa</taxon>
        <taxon>Arthropoda</taxon>
        <taxon>Crustacea</taxon>
        <taxon>Oligostraca</taxon>
        <taxon>Ostracoda</taxon>
        <taxon>Podocopa</taxon>
        <taxon>Podocopida</taxon>
        <taxon>Darwinulocopina</taxon>
        <taxon>Darwinuloidea</taxon>
        <taxon>Darwinulidae</taxon>
        <taxon>Darwinula</taxon>
    </lineage>
</organism>
<evidence type="ECO:0000313" key="3">
    <source>
        <dbReference type="Proteomes" id="UP000677054"/>
    </source>
</evidence>
<dbReference type="Proteomes" id="UP000677054">
    <property type="component" value="Unassembled WGS sequence"/>
</dbReference>